<feature type="chain" id="PRO_5031446163" evidence="1">
    <location>
        <begin position="21"/>
        <end position="223"/>
    </location>
</feature>
<organism evidence="2">
    <name type="scientific">Alexandrium catenella</name>
    <name type="common">Red tide dinoflagellate</name>
    <name type="synonym">Gonyaulax catenella</name>
    <dbReference type="NCBI Taxonomy" id="2925"/>
    <lineage>
        <taxon>Eukaryota</taxon>
        <taxon>Sar</taxon>
        <taxon>Alveolata</taxon>
        <taxon>Dinophyceae</taxon>
        <taxon>Gonyaulacales</taxon>
        <taxon>Pyrocystaceae</taxon>
        <taxon>Alexandrium</taxon>
    </lineage>
</organism>
<proteinExistence type="predicted"/>
<evidence type="ECO:0000313" key="2">
    <source>
        <dbReference type="EMBL" id="CAD9184937.1"/>
    </source>
</evidence>
<keyword evidence="1" id="KW-0732">Signal</keyword>
<gene>
    <name evidence="2" type="ORF">ACAT0790_LOCUS61711</name>
</gene>
<evidence type="ECO:0000256" key="1">
    <source>
        <dbReference type="SAM" id="SignalP"/>
    </source>
</evidence>
<name>A0A7S1S583_ALECA</name>
<reference evidence="2" key="1">
    <citation type="submission" date="2021-01" db="EMBL/GenBank/DDBJ databases">
        <authorList>
            <person name="Corre E."/>
            <person name="Pelletier E."/>
            <person name="Niang G."/>
            <person name="Scheremetjew M."/>
            <person name="Finn R."/>
            <person name="Kale V."/>
            <person name="Holt S."/>
            <person name="Cochrane G."/>
            <person name="Meng A."/>
            <person name="Brown T."/>
            <person name="Cohen L."/>
        </authorList>
    </citation>
    <scope>NUCLEOTIDE SEQUENCE</scope>
    <source>
        <strain evidence="2">OF101</strain>
    </source>
</reference>
<accession>A0A7S1S583</accession>
<feature type="signal peptide" evidence="1">
    <location>
        <begin position="1"/>
        <end position="20"/>
    </location>
</feature>
<protein>
    <submittedName>
        <fullName evidence="2">Uncharacterized protein</fullName>
    </submittedName>
</protein>
<sequence length="223" mass="23475">MAILLVGAVLWGATLGTAGAGTVGFEVGARLDEALEQTRRGVAAGAQVKLLQNRIGDSARAKTWGDYALSHFSSARDLGQAALSAVDTLLRDGCLSSGAYELLLTLKPAIEGSLLPTVAMNVKIVRTWIDDVAVGALIGTTEADIALMRELAFGGVAQNRVGRFDVKRALGGALPCGLGHGTNPLFEPLPQECAGPFVKFAEMPELFLADTSYSVCRRYSYSM</sequence>
<dbReference type="AlphaFoldDB" id="A0A7S1S583"/>
<dbReference type="EMBL" id="HBGE01103553">
    <property type="protein sequence ID" value="CAD9184937.1"/>
    <property type="molecule type" value="Transcribed_RNA"/>
</dbReference>